<protein>
    <submittedName>
        <fullName evidence="1">(spotted green pufferfish) hypothetical protein</fullName>
    </submittedName>
</protein>
<sequence length="35" mass="4002">MLDDPHLISHAREIPKQVNLPVLRGQDTPLHFLSL</sequence>
<proteinExistence type="predicted"/>
<reference evidence="1" key="2">
    <citation type="submission" date="2004-02" db="EMBL/GenBank/DDBJ databases">
        <authorList>
            <consortium name="Genoscope"/>
            <consortium name="Whitehead Institute Centre for Genome Research"/>
        </authorList>
    </citation>
    <scope>NUCLEOTIDE SEQUENCE</scope>
</reference>
<accession>Q4T4T9</accession>
<dbReference type="AlphaFoldDB" id="Q4T4T9"/>
<dbReference type="EMBL" id="CAAE01009550">
    <property type="protein sequence ID" value="CAF92093.1"/>
    <property type="molecule type" value="Genomic_DNA"/>
</dbReference>
<dbReference type="KEGG" id="tng:GSTEN00007154G001"/>
<name>Q4T4T9_TETNG</name>
<organism evidence="1">
    <name type="scientific">Tetraodon nigroviridis</name>
    <name type="common">Spotted green pufferfish</name>
    <name type="synonym">Chelonodon nigroviridis</name>
    <dbReference type="NCBI Taxonomy" id="99883"/>
    <lineage>
        <taxon>Eukaryota</taxon>
        <taxon>Metazoa</taxon>
        <taxon>Chordata</taxon>
        <taxon>Craniata</taxon>
        <taxon>Vertebrata</taxon>
        <taxon>Euteleostomi</taxon>
        <taxon>Actinopterygii</taxon>
        <taxon>Neopterygii</taxon>
        <taxon>Teleostei</taxon>
        <taxon>Neoteleostei</taxon>
        <taxon>Acanthomorphata</taxon>
        <taxon>Eupercaria</taxon>
        <taxon>Tetraodontiformes</taxon>
        <taxon>Tetradontoidea</taxon>
        <taxon>Tetraodontidae</taxon>
        <taxon>Tetraodon</taxon>
    </lineage>
</organism>
<comment type="caution">
    <text evidence="1">The sequence shown here is derived from an EMBL/GenBank/DDBJ whole genome shotgun (WGS) entry which is preliminary data.</text>
</comment>
<reference evidence="1" key="1">
    <citation type="journal article" date="2004" name="Nature">
        <title>Genome duplication in the teleost fish Tetraodon nigroviridis reveals the early vertebrate proto-karyotype.</title>
        <authorList>
            <person name="Jaillon O."/>
            <person name="Aury J.-M."/>
            <person name="Brunet F."/>
            <person name="Petit J.-L."/>
            <person name="Stange-Thomann N."/>
            <person name="Mauceli E."/>
            <person name="Bouneau L."/>
            <person name="Fischer C."/>
            <person name="Ozouf-Costaz C."/>
            <person name="Bernot A."/>
            <person name="Nicaud S."/>
            <person name="Jaffe D."/>
            <person name="Fisher S."/>
            <person name="Lutfalla G."/>
            <person name="Dossat C."/>
            <person name="Segurens B."/>
            <person name="Dasilva C."/>
            <person name="Salanoubat M."/>
            <person name="Levy M."/>
            <person name="Boudet N."/>
            <person name="Castellano S."/>
            <person name="Anthouard V."/>
            <person name="Jubin C."/>
            <person name="Castelli V."/>
            <person name="Katinka M."/>
            <person name="Vacherie B."/>
            <person name="Biemont C."/>
            <person name="Skalli Z."/>
            <person name="Cattolico L."/>
            <person name="Poulain J."/>
            <person name="De Berardinis V."/>
            <person name="Cruaud C."/>
            <person name="Duprat S."/>
            <person name="Brottier P."/>
            <person name="Coutanceau J.-P."/>
            <person name="Gouzy J."/>
            <person name="Parra G."/>
            <person name="Lardier G."/>
            <person name="Chapple C."/>
            <person name="McKernan K.J."/>
            <person name="McEwan P."/>
            <person name="Bosak S."/>
            <person name="Kellis M."/>
            <person name="Volff J.-N."/>
            <person name="Guigo R."/>
            <person name="Zody M.C."/>
            <person name="Mesirov J."/>
            <person name="Lindblad-Toh K."/>
            <person name="Birren B."/>
            <person name="Nusbaum C."/>
            <person name="Kahn D."/>
            <person name="Robinson-Rechavi M."/>
            <person name="Laudet V."/>
            <person name="Schachter V."/>
            <person name="Quetier F."/>
            <person name="Saurin W."/>
            <person name="Scarpelli C."/>
            <person name="Wincker P."/>
            <person name="Lander E.S."/>
            <person name="Weissenbach J."/>
            <person name="Roest Crollius H."/>
        </authorList>
    </citation>
    <scope>NUCLEOTIDE SEQUENCE [LARGE SCALE GENOMIC DNA]</scope>
</reference>
<evidence type="ECO:0000313" key="1">
    <source>
        <dbReference type="EMBL" id="CAF92093.1"/>
    </source>
</evidence>
<gene>
    <name evidence="1" type="ORF">GSTENG00007154001</name>
</gene>